<dbReference type="EMBL" id="CP009455">
    <property type="protein sequence ID" value="AIR90940.1"/>
    <property type="molecule type" value="Genomic_DNA"/>
</dbReference>
<dbReference type="STRING" id="157783.LK03_17465"/>
<dbReference type="InterPro" id="IPR006860">
    <property type="entry name" value="FecR"/>
</dbReference>
<dbReference type="PANTHER" id="PTHR30273:SF2">
    <property type="entry name" value="PROTEIN FECR"/>
    <property type="match status" value="1"/>
</dbReference>
<evidence type="ECO:0000313" key="3">
    <source>
        <dbReference type="EMBL" id="AIR90940.1"/>
    </source>
</evidence>
<accession>A0A089WNP9</accession>
<dbReference type="Pfam" id="PF16220">
    <property type="entry name" value="DUF4880"/>
    <property type="match status" value="1"/>
</dbReference>
<dbReference type="Pfam" id="PF04773">
    <property type="entry name" value="FecR"/>
    <property type="match status" value="1"/>
</dbReference>
<dbReference type="Gene3D" id="2.60.120.1440">
    <property type="match status" value="1"/>
</dbReference>
<evidence type="ECO:0000259" key="2">
    <source>
        <dbReference type="Pfam" id="PF16220"/>
    </source>
</evidence>
<dbReference type="KEGG" id="psw:LK03_17465"/>
<name>A0A089WNP9_9PSED</name>
<dbReference type="InterPro" id="IPR012373">
    <property type="entry name" value="Ferrdict_sens_TM"/>
</dbReference>
<evidence type="ECO:0000259" key="1">
    <source>
        <dbReference type="Pfam" id="PF04773"/>
    </source>
</evidence>
<proteinExistence type="predicted"/>
<keyword evidence="4" id="KW-1185">Reference proteome</keyword>
<dbReference type="eggNOG" id="COG3712">
    <property type="taxonomic scope" value="Bacteria"/>
</dbReference>
<dbReference type="PANTHER" id="PTHR30273">
    <property type="entry name" value="PERIPLASMIC SIGNAL SENSOR AND SIGMA FACTOR ACTIVATOR FECR-RELATED"/>
    <property type="match status" value="1"/>
</dbReference>
<reference evidence="3 4" key="1">
    <citation type="submission" date="2014-09" db="EMBL/GenBank/DDBJ databases">
        <authorList>
            <person name="Chan K.-G."/>
        </authorList>
    </citation>
    <scope>NUCLEOTIDE SEQUENCE [LARGE SCALE GENOMIC DNA]</scope>
    <source>
        <strain evidence="3 4">ND07</strain>
    </source>
</reference>
<dbReference type="AlphaFoldDB" id="A0A089WNP9"/>
<dbReference type="GO" id="GO:0016989">
    <property type="term" value="F:sigma factor antagonist activity"/>
    <property type="evidence" value="ECO:0007669"/>
    <property type="project" value="TreeGrafter"/>
</dbReference>
<gene>
    <name evidence="3" type="ORF">LK03_17465</name>
</gene>
<protein>
    <recommendedName>
        <fullName evidence="5">Sugar ABC transporter substrate-binding protein</fullName>
    </recommendedName>
</protein>
<dbReference type="RefSeq" id="WP_038413599.1">
    <property type="nucleotide sequence ID" value="NZ_CP009455.1"/>
</dbReference>
<feature type="domain" description="FecR protein" evidence="1">
    <location>
        <begin position="111"/>
        <end position="198"/>
    </location>
</feature>
<dbReference type="Proteomes" id="UP000029493">
    <property type="component" value="Chromosome"/>
</dbReference>
<sequence>MSVQLDSQARQLAREAAQWLARQDAGELDADGALQLQHWRARSAAHEALWQKAEQLRQRFSQVPPPIGLSCLDRPDRQRRKLLGQALALGAVAPLAWVAYRQLPMTRWGADLATATGERRGVELAGGGRVQLNTASAVNIAFEAGRPRLHLLRGEIAVDSVGPLQVQTRDGRILAGAGSFCVREGEQDCEVSALRGALRLLPRQGGETVLESGQRARLSAHQVQGVEAFDPQMPSWQQGVLIVQAQPLGHFLRELDRYRPGVLRWQPSLERLAVTGTFALDDTDRILALLAASLPLRVQYHTRYWVSLSARSAVA</sequence>
<evidence type="ECO:0000313" key="4">
    <source>
        <dbReference type="Proteomes" id="UP000029493"/>
    </source>
</evidence>
<evidence type="ECO:0008006" key="5">
    <source>
        <dbReference type="Google" id="ProtNLM"/>
    </source>
</evidence>
<dbReference type="PIRSF" id="PIRSF018266">
    <property type="entry name" value="FecR"/>
    <property type="match status" value="1"/>
</dbReference>
<dbReference type="InterPro" id="IPR032623">
    <property type="entry name" value="FecR_N"/>
</dbReference>
<dbReference type="OrthoDB" id="1099576at2"/>
<feature type="domain" description="FecR N-terminal" evidence="2">
    <location>
        <begin position="14"/>
        <end position="56"/>
    </location>
</feature>
<organism evidence="3 4">
    <name type="scientific">Pseudomonas cremoricolorata</name>
    <dbReference type="NCBI Taxonomy" id="157783"/>
    <lineage>
        <taxon>Bacteria</taxon>
        <taxon>Pseudomonadati</taxon>
        <taxon>Pseudomonadota</taxon>
        <taxon>Gammaproteobacteria</taxon>
        <taxon>Pseudomonadales</taxon>
        <taxon>Pseudomonadaceae</taxon>
        <taxon>Pseudomonas</taxon>
    </lineage>
</organism>